<organism evidence="4 5">
    <name type="scientific">Candidimonas nitroreducens</name>
    <dbReference type="NCBI Taxonomy" id="683354"/>
    <lineage>
        <taxon>Bacteria</taxon>
        <taxon>Pseudomonadati</taxon>
        <taxon>Pseudomonadota</taxon>
        <taxon>Betaproteobacteria</taxon>
        <taxon>Burkholderiales</taxon>
        <taxon>Alcaligenaceae</taxon>
        <taxon>Candidimonas</taxon>
    </lineage>
</organism>
<dbReference type="InterPro" id="IPR045337">
    <property type="entry name" value="MmgE_PrpD_C"/>
</dbReference>
<dbReference type="Pfam" id="PF19305">
    <property type="entry name" value="MmgE_PrpD_C"/>
    <property type="match status" value="1"/>
</dbReference>
<dbReference type="SUPFAM" id="SSF103378">
    <property type="entry name" value="2-methylcitrate dehydratase PrpD"/>
    <property type="match status" value="1"/>
</dbReference>
<protein>
    <submittedName>
        <fullName evidence="4">2-methylcitrate dehydratase</fullName>
    </submittedName>
</protein>
<proteinExistence type="inferred from homology"/>
<dbReference type="InterPro" id="IPR005656">
    <property type="entry name" value="MmgE_PrpD"/>
</dbReference>
<dbReference type="InterPro" id="IPR045336">
    <property type="entry name" value="MmgE_PrpD_N"/>
</dbReference>
<dbReference type="Pfam" id="PF03972">
    <property type="entry name" value="MmgE_PrpD_N"/>
    <property type="match status" value="1"/>
</dbReference>
<dbReference type="AlphaFoldDB" id="A0A225LWQ4"/>
<dbReference type="RefSeq" id="WP_088605924.1">
    <property type="nucleotide sequence ID" value="NZ_NJIH01000019.1"/>
</dbReference>
<dbReference type="OrthoDB" id="9797528at2"/>
<dbReference type="InterPro" id="IPR036148">
    <property type="entry name" value="MmgE/PrpD_sf"/>
</dbReference>
<dbReference type="GO" id="GO:0016829">
    <property type="term" value="F:lyase activity"/>
    <property type="evidence" value="ECO:0007669"/>
    <property type="project" value="InterPro"/>
</dbReference>
<feature type="domain" description="MmgE/PrpD C-terminal" evidence="3">
    <location>
        <begin position="275"/>
        <end position="433"/>
    </location>
</feature>
<reference evidence="5" key="1">
    <citation type="submission" date="2017-06" db="EMBL/GenBank/DDBJ databases">
        <title>Herbaspirillum phytohormonus sp. nov., isolated from the root nodule of Robinia pseudoacacia in lead-zinc mine.</title>
        <authorList>
            <person name="Fan M."/>
            <person name="Lin Y."/>
        </authorList>
    </citation>
    <scope>NUCLEOTIDE SEQUENCE [LARGE SCALE GENOMIC DNA]</scope>
    <source>
        <strain evidence="5">SC-089</strain>
    </source>
</reference>
<gene>
    <name evidence="4" type="ORF">CEY11_23780</name>
</gene>
<keyword evidence="5" id="KW-1185">Reference proteome</keyword>
<sequence length="455" mass="47187">MAYQQASVAPHMAEFAVDLDWSNLPGTVRREAGRAWLNWVACAVGGARTATMDAAVRGIVAMESRGEVPLLARRECVGVSHAALLGCLSSSAHTYDDTHLATITHPTGPVAAALLAVAAKLARSGSPVPGRDLMAALVVGLELECRVSCAIKSGGASLGWYMTGLSGGIGAAAAVGRLLGLTAERMVYAIGLAAAQACGFRATHGSMAITYVPGLAARNGVEAAYMASADFACGSHAVDGQNGLLQVLTGATDAALIRQDLGTCYEFLNNTYKPYPCGIVIHPAIDACLHLAREQGVRHEDVLRMDLRVHPDALNLTWRKLPDNEFDAQVSLFHWAAAALVHGAAGIAQGQIACVTEPAVRALQERTQAAADAGLADNQAAVTVHLRDGRVLEQVTQSALGSLDHPMSDAQLAEKFRGLAAPVLGDPAAARLLEFCLAIEAAGDAADILKPGTAA</sequence>
<comment type="caution">
    <text evidence="4">The sequence shown here is derived from an EMBL/GenBank/DDBJ whole genome shotgun (WGS) entry which is preliminary data.</text>
</comment>
<dbReference type="PANTHER" id="PTHR16943:SF8">
    <property type="entry name" value="2-METHYLCITRATE DEHYDRATASE"/>
    <property type="match status" value="1"/>
</dbReference>
<name>A0A225LWQ4_9BURK</name>
<evidence type="ECO:0000256" key="1">
    <source>
        <dbReference type="ARBA" id="ARBA00006174"/>
    </source>
</evidence>
<dbReference type="Gene3D" id="1.10.4100.10">
    <property type="entry name" value="2-methylcitrate dehydratase PrpD"/>
    <property type="match status" value="1"/>
</dbReference>
<comment type="similarity">
    <text evidence="1">Belongs to the PrpD family.</text>
</comment>
<dbReference type="InterPro" id="IPR042188">
    <property type="entry name" value="MmgE/PrpD_sf_2"/>
</dbReference>
<evidence type="ECO:0000259" key="2">
    <source>
        <dbReference type="Pfam" id="PF03972"/>
    </source>
</evidence>
<dbReference type="Proteomes" id="UP000214603">
    <property type="component" value="Unassembled WGS sequence"/>
</dbReference>
<evidence type="ECO:0000259" key="3">
    <source>
        <dbReference type="Pfam" id="PF19305"/>
    </source>
</evidence>
<dbReference type="EMBL" id="NJIH01000019">
    <property type="protein sequence ID" value="OWT53744.1"/>
    <property type="molecule type" value="Genomic_DNA"/>
</dbReference>
<dbReference type="InterPro" id="IPR042183">
    <property type="entry name" value="MmgE/PrpD_sf_1"/>
</dbReference>
<feature type="domain" description="MmgE/PrpD N-terminal" evidence="2">
    <location>
        <begin position="11"/>
        <end position="254"/>
    </location>
</feature>
<accession>A0A225LWQ4</accession>
<dbReference type="Gene3D" id="3.30.1330.120">
    <property type="entry name" value="2-methylcitrate dehydratase PrpD"/>
    <property type="match status" value="1"/>
</dbReference>
<evidence type="ECO:0000313" key="4">
    <source>
        <dbReference type="EMBL" id="OWT53744.1"/>
    </source>
</evidence>
<evidence type="ECO:0000313" key="5">
    <source>
        <dbReference type="Proteomes" id="UP000214603"/>
    </source>
</evidence>
<dbReference type="PANTHER" id="PTHR16943">
    <property type="entry name" value="2-METHYLCITRATE DEHYDRATASE-RELATED"/>
    <property type="match status" value="1"/>
</dbReference>